<proteinExistence type="predicted"/>
<dbReference type="PANTHER" id="PTHR43215">
    <property type="entry name" value="RADIAL SPOKE HEAD 1 HOMOLOG"/>
    <property type="match status" value="1"/>
</dbReference>
<dbReference type="InParanoid" id="A0A0V0Q7Q2"/>
<evidence type="ECO:0000256" key="1">
    <source>
        <dbReference type="ARBA" id="ARBA00022737"/>
    </source>
</evidence>
<sequence length="644" mass="75823">MGLAQSCQSDPQKDQTEAYAQIERVGDQILLKIEKNNSSQNQQIQTLQYLKNQNEQEVGLPNTNIVNKQQGQSQIQMAQFQKSILDSPGQGIEGQGLDQNQQQLDHVAKVKAYKNMRHLNSLTDSTFNQMKFQASLNQSRVKVDNLEQSQIVKGQYEHSNAYNQKSQINNQSFDDVNFNLYNRRRYNFQQELEKKDRNMQNKIKSEEKTGDLYNNEEEIQKQNQVSNRIHQKELDSLLKQKNSQYNSSQQNYDQNQKQSFLKNQEFSEKNDKFLGNNELLEFDDEDEKQTQGESQYQNKIISDIKNDYSKDDSPIKKINMQQYLNKNEKYNQSYHFAQQIDFQQQLYQSQGSKQNQKQNNNGTVSDFIILNDKPTDLHQSQAKIYQQNIVQYIPSQMQEKIVESKKFQHLQRQAKSQNYNDKNIQFSAHPSLKQTLVQFNEMDLQNGENNAYLYQSQQLNTDQEIRQIKENELYYAKEIYEDGSEYQGYKINDKKHGKGTFYYSQGGKYEGQWKDDKICGFGTLYYPSGQKAYEGEWKEDQFCGQGTVYNENQKQLEQLRQSQQQIGNFFDYRNFNTLGENWIKYEGQFKKDFKDGQGTLFLNTGEKYVGKFSFDYVHGQGKFYKGDGEVIQGVWRINELKQQY</sequence>
<dbReference type="Pfam" id="PF02493">
    <property type="entry name" value="MORN"/>
    <property type="match status" value="5"/>
</dbReference>
<feature type="compositionally biased region" description="Polar residues" evidence="2">
    <location>
        <begin position="291"/>
        <end position="300"/>
    </location>
</feature>
<dbReference type="AlphaFoldDB" id="A0A0V0Q7Q2"/>
<organism evidence="3 4">
    <name type="scientific">Pseudocohnilembus persalinus</name>
    <name type="common">Ciliate</name>
    <dbReference type="NCBI Taxonomy" id="266149"/>
    <lineage>
        <taxon>Eukaryota</taxon>
        <taxon>Sar</taxon>
        <taxon>Alveolata</taxon>
        <taxon>Ciliophora</taxon>
        <taxon>Intramacronucleata</taxon>
        <taxon>Oligohymenophorea</taxon>
        <taxon>Scuticociliatia</taxon>
        <taxon>Philasterida</taxon>
        <taxon>Pseudocohnilembidae</taxon>
        <taxon>Pseudocohnilembus</taxon>
    </lineage>
</organism>
<keyword evidence="1" id="KW-0677">Repeat</keyword>
<dbReference type="InterPro" id="IPR003409">
    <property type="entry name" value="MORN"/>
</dbReference>
<name>A0A0V0Q7Q2_PSEPJ</name>
<dbReference type="SMART" id="SM00698">
    <property type="entry name" value="MORN"/>
    <property type="match status" value="5"/>
</dbReference>
<dbReference type="PANTHER" id="PTHR43215:SF14">
    <property type="entry name" value="RADIAL SPOKE HEAD 1 HOMOLOG"/>
    <property type="match status" value="1"/>
</dbReference>
<dbReference type="EMBL" id="LDAU01000260">
    <property type="protein sequence ID" value="KRW98240.1"/>
    <property type="molecule type" value="Genomic_DNA"/>
</dbReference>
<feature type="compositionally biased region" description="Basic and acidic residues" evidence="2">
    <location>
        <begin position="302"/>
        <end position="313"/>
    </location>
</feature>
<comment type="caution">
    <text evidence="3">The sequence shown here is derived from an EMBL/GenBank/DDBJ whole genome shotgun (WGS) entry which is preliminary data.</text>
</comment>
<keyword evidence="4" id="KW-1185">Reference proteome</keyword>
<evidence type="ECO:0000256" key="2">
    <source>
        <dbReference type="SAM" id="MobiDB-lite"/>
    </source>
</evidence>
<feature type="compositionally biased region" description="Basic and acidic residues" evidence="2">
    <location>
        <begin position="191"/>
        <end position="210"/>
    </location>
</feature>
<evidence type="ECO:0000313" key="4">
    <source>
        <dbReference type="Proteomes" id="UP000054937"/>
    </source>
</evidence>
<dbReference type="Gene3D" id="2.20.110.10">
    <property type="entry name" value="Histone H3 K4-specific methyltransferase SET7/9 N-terminal domain"/>
    <property type="match status" value="2"/>
</dbReference>
<feature type="region of interest" description="Disordered" evidence="2">
    <location>
        <begin position="281"/>
        <end position="313"/>
    </location>
</feature>
<gene>
    <name evidence="3" type="ORF">PPERSA_05584</name>
</gene>
<reference evidence="3 4" key="1">
    <citation type="journal article" date="2015" name="Sci. Rep.">
        <title>Genome of the facultative scuticociliatosis pathogen Pseudocohnilembus persalinus provides insight into its virulence through horizontal gene transfer.</title>
        <authorList>
            <person name="Xiong J."/>
            <person name="Wang G."/>
            <person name="Cheng J."/>
            <person name="Tian M."/>
            <person name="Pan X."/>
            <person name="Warren A."/>
            <person name="Jiang C."/>
            <person name="Yuan D."/>
            <person name="Miao W."/>
        </authorList>
    </citation>
    <scope>NUCLEOTIDE SEQUENCE [LARGE SCALE GENOMIC DNA]</scope>
    <source>
        <strain evidence="3">36N120E</strain>
    </source>
</reference>
<dbReference type="Proteomes" id="UP000054937">
    <property type="component" value="Unassembled WGS sequence"/>
</dbReference>
<evidence type="ECO:0008006" key="5">
    <source>
        <dbReference type="Google" id="ProtNLM"/>
    </source>
</evidence>
<dbReference type="SUPFAM" id="SSF82185">
    <property type="entry name" value="Histone H3 K4-specific methyltransferase SET7/9 N-terminal domain"/>
    <property type="match status" value="2"/>
</dbReference>
<feature type="region of interest" description="Disordered" evidence="2">
    <location>
        <begin position="191"/>
        <end position="227"/>
    </location>
</feature>
<protein>
    <recommendedName>
        <fullName evidence="5">MORN motif</fullName>
    </recommendedName>
</protein>
<accession>A0A0V0Q7Q2</accession>
<evidence type="ECO:0000313" key="3">
    <source>
        <dbReference type="EMBL" id="KRW98240.1"/>
    </source>
</evidence>